<evidence type="ECO:0000256" key="1">
    <source>
        <dbReference type="SAM" id="MobiDB-lite"/>
    </source>
</evidence>
<gene>
    <name evidence="2" type="ORF">AVEN_117378_1</name>
</gene>
<accession>A0A4Y2E762</accession>
<dbReference type="EMBL" id="BGPR01000501">
    <property type="protein sequence ID" value="GBM23625.1"/>
    <property type="molecule type" value="Genomic_DNA"/>
</dbReference>
<organism evidence="2 3">
    <name type="scientific">Araneus ventricosus</name>
    <name type="common">Orbweaver spider</name>
    <name type="synonym">Epeira ventricosa</name>
    <dbReference type="NCBI Taxonomy" id="182803"/>
    <lineage>
        <taxon>Eukaryota</taxon>
        <taxon>Metazoa</taxon>
        <taxon>Ecdysozoa</taxon>
        <taxon>Arthropoda</taxon>
        <taxon>Chelicerata</taxon>
        <taxon>Arachnida</taxon>
        <taxon>Araneae</taxon>
        <taxon>Araneomorphae</taxon>
        <taxon>Entelegynae</taxon>
        <taxon>Araneoidea</taxon>
        <taxon>Araneidae</taxon>
        <taxon>Araneus</taxon>
    </lineage>
</organism>
<dbReference type="Gene3D" id="1.10.4020.10">
    <property type="entry name" value="DNA breaking-rejoining enzymes"/>
    <property type="match status" value="1"/>
</dbReference>
<dbReference type="PANTHER" id="PTHR46888:SF1">
    <property type="entry name" value="RIBONUCLEASE H"/>
    <property type="match status" value="1"/>
</dbReference>
<dbReference type="AlphaFoldDB" id="A0A4Y2E762"/>
<name>A0A4Y2E762_ARAVE</name>
<dbReference type="OrthoDB" id="6509498at2759"/>
<dbReference type="PANTHER" id="PTHR46888">
    <property type="entry name" value="ZINC KNUCKLE DOMAINCONTAINING PROTEIN-RELATED"/>
    <property type="match status" value="1"/>
</dbReference>
<proteinExistence type="predicted"/>
<reference evidence="2 3" key="1">
    <citation type="journal article" date="2019" name="Sci. Rep.">
        <title>Orb-weaving spider Araneus ventricosus genome elucidates the spidroin gene catalogue.</title>
        <authorList>
            <person name="Kono N."/>
            <person name="Nakamura H."/>
            <person name="Ohtoshi R."/>
            <person name="Moran D.A.P."/>
            <person name="Shinohara A."/>
            <person name="Yoshida Y."/>
            <person name="Fujiwara M."/>
            <person name="Mori M."/>
            <person name="Tomita M."/>
            <person name="Arakawa K."/>
        </authorList>
    </citation>
    <scope>NUCLEOTIDE SEQUENCE [LARGE SCALE GENOMIC DNA]</scope>
</reference>
<sequence>MFHHLIQKFDPKVGDISLHLTLFERKVKKAKVSEAFWVSHLIGLLPNDMAQLIAREPEEVTEDYERVKQILLKRYKLSAEMFTQMFTKHSKNADATWKDFVYELRTYFQEWIKGLEVEHFEQLCDLIITDQMKCRVPTKVKGHFIDKWPKFKSPELLSEKLDQYESVRNMVKKKTTSHDNKEKYSSFKEKNSTQVRSATKEPKQGNFEKLKAQKLKKETAAVVWSQADKGRYLLGNRTAAILKKDGNCLLLHHVNAIQTRAQIQITDQEKVTSQLENTDSGEIETIETGLEDDTKLEDNFSFLGAELEFEGLSFMKVDTKTLVSKQKACEILKHLLEKLSCENPDGAFQGYKIRPNGLL</sequence>
<comment type="caution">
    <text evidence="2">The sequence shown here is derived from an EMBL/GenBank/DDBJ whole genome shotgun (WGS) entry which is preliminary data.</text>
</comment>
<dbReference type="Proteomes" id="UP000499080">
    <property type="component" value="Unassembled WGS sequence"/>
</dbReference>
<feature type="region of interest" description="Disordered" evidence="1">
    <location>
        <begin position="172"/>
        <end position="203"/>
    </location>
</feature>
<dbReference type="SUPFAM" id="SSF47353">
    <property type="entry name" value="Retrovirus capsid dimerization domain-like"/>
    <property type="match status" value="1"/>
</dbReference>
<dbReference type="InterPro" id="IPR038269">
    <property type="entry name" value="SCAN_sf"/>
</dbReference>
<protein>
    <submittedName>
        <fullName evidence="2">Uncharacterized protein</fullName>
    </submittedName>
</protein>
<evidence type="ECO:0000313" key="3">
    <source>
        <dbReference type="Proteomes" id="UP000499080"/>
    </source>
</evidence>
<feature type="compositionally biased region" description="Basic and acidic residues" evidence="1">
    <location>
        <begin position="176"/>
        <end position="191"/>
    </location>
</feature>
<keyword evidence="3" id="KW-1185">Reference proteome</keyword>
<evidence type="ECO:0000313" key="2">
    <source>
        <dbReference type="EMBL" id="GBM23625.1"/>
    </source>
</evidence>